<evidence type="ECO:0000256" key="2">
    <source>
        <dbReference type="ARBA" id="ARBA00023043"/>
    </source>
</evidence>
<dbReference type="InterPro" id="IPR002110">
    <property type="entry name" value="Ankyrin_rpt"/>
</dbReference>
<reference evidence="4" key="1">
    <citation type="journal article" date="2023" name="Mol. Phylogenet. Evol.">
        <title>Genome-scale phylogeny and comparative genomics of the fungal order Sordariales.</title>
        <authorList>
            <person name="Hensen N."/>
            <person name="Bonometti L."/>
            <person name="Westerberg I."/>
            <person name="Brannstrom I.O."/>
            <person name="Guillou S."/>
            <person name="Cros-Aarteil S."/>
            <person name="Calhoun S."/>
            <person name="Haridas S."/>
            <person name="Kuo A."/>
            <person name="Mondo S."/>
            <person name="Pangilinan J."/>
            <person name="Riley R."/>
            <person name="LaButti K."/>
            <person name="Andreopoulos B."/>
            <person name="Lipzen A."/>
            <person name="Chen C."/>
            <person name="Yan M."/>
            <person name="Daum C."/>
            <person name="Ng V."/>
            <person name="Clum A."/>
            <person name="Steindorff A."/>
            <person name="Ohm R.A."/>
            <person name="Martin F."/>
            <person name="Silar P."/>
            <person name="Natvig D.O."/>
            <person name="Lalanne C."/>
            <person name="Gautier V."/>
            <person name="Ament-Velasquez S.L."/>
            <person name="Kruys A."/>
            <person name="Hutchinson M.I."/>
            <person name="Powell A.J."/>
            <person name="Barry K."/>
            <person name="Miller A.N."/>
            <person name="Grigoriev I.V."/>
            <person name="Debuchy R."/>
            <person name="Gladieux P."/>
            <person name="Hiltunen Thoren M."/>
            <person name="Johannesson H."/>
        </authorList>
    </citation>
    <scope>NUCLEOTIDE SEQUENCE</scope>
    <source>
        <strain evidence="4">CBS 118394</strain>
    </source>
</reference>
<evidence type="ECO:0000313" key="4">
    <source>
        <dbReference type="EMBL" id="KAK3313167.1"/>
    </source>
</evidence>
<dbReference type="PROSITE" id="PS50297">
    <property type="entry name" value="ANK_REP_REGION"/>
    <property type="match status" value="4"/>
</dbReference>
<evidence type="ECO:0000256" key="3">
    <source>
        <dbReference type="PROSITE-ProRule" id="PRU00023"/>
    </source>
</evidence>
<gene>
    <name evidence="4" type="ORF">B0H66DRAFT_387503</name>
</gene>
<dbReference type="SMART" id="SM00248">
    <property type="entry name" value="ANK"/>
    <property type="match status" value="11"/>
</dbReference>
<protein>
    <submittedName>
        <fullName evidence="4">Ankyrin repeat-containing domain protein</fullName>
    </submittedName>
</protein>
<dbReference type="Pfam" id="PF00023">
    <property type="entry name" value="Ank"/>
    <property type="match status" value="1"/>
</dbReference>
<feature type="repeat" description="ANK" evidence="3">
    <location>
        <begin position="256"/>
        <end position="288"/>
    </location>
</feature>
<dbReference type="EMBL" id="JAUEDM010000008">
    <property type="protein sequence ID" value="KAK3313167.1"/>
    <property type="molecule type" value="Genomic_DNA"/>
</dbReference>
<sequence length="695" mass="76606">MADPLSITTAIITLTRTVQSVTKLIVDFANADEIVAEIKNDCQLAAIILASIKEQLEADLRPTSLENGANGRSRVDLASVLRDNVLLLQQDVELLLAELPKHLAPHETDTRFNGIIANGMSSATLAWRKAYFDGMHRRIQSKLTPLQLVQSNLQAQAHARALERRNSRDSIDAQNMYRHQFRRRVSAGPFAQEQLIKAVREKNGTKAEEMLQQVDPNFPSDDKNGLFPLHIAAKNGDGRMVMLLLDYDAKVNCSHDKESPLMLSLANNHDGIALTLIGHGANLSQADSHGQTALHIAARKSLFSVVQVLLNNGADPNARDHKGRTPLLECVCGEDREIVPHDATVLRLLLEREVRGVKADPSMGTEVERINPISLAAQHGFMEDLEILAEAARSRRIDLNSQAVLDHMNHSPLWYAASTGQVDAIKLLIRYGADVNHCSGKDQERPTALWAMASLGCLGDDDPEGLLALLRAGAKPDLGRNEKKQTLLVKACESGDARLVDLLLRHHADPREPDQLGMQAIHHAAKNGHQKCVEQLLRCETYRVDLNCTDNNGATPLIHAAMKGHDFLIKFLVYYDNRNGAGADWNRADKFGSNAFYVACGMGHLCCAIYLHGLGADINLPNKNMKTPLHIAARMGHDHTVLWLLRMGAKKDARCPETPAEMAKSANFEAIASLIDGWTLENSMRVTWTVTGRLD</sequence>
<dbReference type="SUPFAM" id="SSF48403">
    <property type="entry name" value="Ankyrin repeat"/>
    <property type="match status" value="2"/>
</dbReference>
<feature type="repeat" description="ANK" evidence="3">
    <location>
        <begin position="224"/>
        <end position="256"/>
    </location>
</feature>
<dbReference type="InterPro" id="IPR050889">
    <property type="entry name" value="Dendritic_Spine_Reg/Scaffold"/>
</dbReference>
<organism evidence="4 5">
    <name type="scientific">Apodospora peruviana</name>
    <dbReference type="NCBI Taxonomy" id="516989"/>
    <lineage>
        <taxon>Eukaryota</taxon>
        <taxon>Fungi</taxon>
        <taxon>Dikarya</taxon>
        <taxon>Ascomycota</taxon>
        <taxon>Pezizomycotina</taxon>
        <taxon>Sordariomycetes</taxon>
        <taxon>Sordariomycetidae</taxon>
        <taxon>Sordariales</taxon>
        <taxon>Lasiosphaeriaceae</taxon>
        <taxon>Apodospora</taxon>
    </lineage>
</organism>
<dbReference type="PRINTS" id="PR01415">
    <property type="entry name" value="ANKYRIN"/>
</dbReference>
<dbReference type="PROSITE" id="PS50088">
    <property type="entry name" value="ANK_REPEAT"/>
    <property type="match status" value="5"/>
</dbReference>
<accession>A0AAE0HV54</accession>
<feature type="repeat" description="ANK" evidence="3">
    <location>
        <begin position="408"/>
        <end position="440"/>
    </location>
</feature>
<name>A0AAE0HV54_9PEZI</name>
<dbReference type="PANTHER" id="PTHR24166:SF48">
    <property type="entry name" value="PROTEIN VAPYRIN"/>
    <property type="match status" value="1"/>
</dbReference>
<evidence type="ECO:0000256" key="1">
    <source>
        <dbReference type="ARBA" id="ARBA00022737"/>
    </source>
</evidence>
<keyword evidence="5" id="KW-1185">Reference proteome</keyword>
<dbReference type="Gene3D" id="1.25.40.20">
    <property type="entry name" value="Ankyrin repeat-containing domain"/>
    <property type="match status" value="3"/>
</dbReference>
<keyword evidence="1" id="KW-0677">Repeat</keyword>
<dbReference type="Proteomes" id="UP001283341">
    <property type="component" value="Unassembled WGS sequence"/>
</dbReference>
<dbReference type="InterPro" id="IPR036770">
    <property type="entry name" value="Ankyrin_rpt-contain_sf"/>
</dbReference>
<feature type="repeat" description="ANK" evidence="3">
    <location>
        <begin position="289"/>
        <end position="321"/>
    </location>
</feature>
<proteinExistence type="predicted"/>
<comment type="caution">
    <text evidence="4">The sequence shown here is derived from an EMBL/GenBank/DDBJ whole genome shotgun (WGS) entry which is preliminary data.</text>
</comment>
<dbReference type="Pfam" id="PF12796">
    <property type="entry name" value="Ank_2"/>
    <property type="match status" value="4"/>
</dbReference>
<reference evidence="4" key="2">
    <citation type="submission" date="2023-06" db="EMBL/GenBank/DDBJ databases">
        <authorList>
            <consortium name="Lawrence Berkeley National Laboratory"/>
            <person name="Haridas S."/>
            <person name="Hensen N."/>
            <person name="Bonometti L."/>
            <person name="Westerberg I."/>
            <person name="Brannstrom I.O."/>
            <person name="Guillou S."/>
            <person name="Cros-Aarteil S."/>
            <person name="Calhoun S."/>
            <person name="Kuo A."/>
            <person name="Mondo S."/>
            <person name="Pangilinan J."/>
            <person name="Riley R."/>
            <person name="Labutti K."/>
            <person name="Andreopoulos B."/>
            <person name="Lipzen A."/>
            <person name="Chen C."/>
            <person name="Yanf M."/>
            <person name="Daum C."/>
            <person name="Ng V."/>
            <person name="Clum A."/>
            <person name="Steindorff A."/>
            <person name="Ohm R."/>
            <person name="Martin F."/>
            <person name="Silar P."/>
            <person name="Natvig D."/>
            <person name="Lalanne C."/>
            <person name="Gautier V."/>
            <person name="Ament-Velasquez S.L."/>
            <person name="Kruys A."/>
            <person name="Hutchinson M.I."/>
            <person name="Powell A.J."/>
            <person name="Barry K."/>
            <person name="Miller A.N."/>
            <person name="Grigoriev I.V."/>
            <person name="Debuchy R."/>
            <person name="Gladieux P."/>
            <person name="Thoren M.H."/>
            <person name="Johannesson H."/>
        </authorList>
    </citation>
    <scope>NUCLEOTIDE SEQUENCE</scope>
    <source>
        <strain evidence="4">CBS 118394</strain>
    </source>
</reference>
<dbReference type="AlphaFoldDB" id="A0AAE0HV54"/>
<keyword evidence="2 3" id="KW-0040">ANK repeat</keyword>
<dbReference type="PANTHER" id="PTHR24166">
    <property type="entry name" value="ROLLING PEBBLES, ISOFORM B"/>
    <property type="match status" value="1"/>
</dbReference>
<evidence type="ECO:0000313" key="5">
    <source>
        <dbReference type="Proteomes" id="UP001283341"/>
    </source>
</evidence>
<feature type="repeat" description="ANK" evidence="3">
    <location>
        <begin position="624"/>
        <end position="656"/>
    </location>
</feature>